<evidence type="ECO:0000313" key="2">
    <source>
        <dbReference type="Proteomes" id="UP001164390"/>
    </source>
</evidence>
<name>A0AA46TGN9_9ACTN</name>
<sequence length="256" mass="27865">MHDHLVSYLRSALSNAADGSYTFQLLSDEEIAAIDREVESDLSLQPWIDANNLNVRECARFGERSLFLRGLLEPSDEATDDGIRLRASDALQLVADVRRLCDAHLMARSAHGGVRTGRYLTVQSRAGAFEESVDAEGMHVFTACTHGVAVERLAEWALPIVSHAGVPVNGRIPVERWNTWVINELGVSARQVEVLLFLPDATGAIGAESWLVAHANGIGVIAFPDGGQQLRISAITRERLSELILDRVAGALPLEP</sequence>
<protein>
    <submittedName>
        <fullName evidence="1">Uncharacterized protein</fullName>
    </submittedName>
</protein>
<organism evidence="1 2">
    <name type="scientific">Solicola gregarius</name>
    <dbReference type="NCBI Taxonomy" id="2908642"/>
    <lineage>
        <taxon>Bacteria</taxon>
        <taxon>Bacillati</taxon>
        <taxon>Actinomycetota</taxon>
        <taxon>Actinomycetes</taxon>
        <taxon>Propionibacteriales</taxon>
        <taxon>Nocardioidaceae</taxon>
        <taxon>Solicola</taxon>
    </lineage>
</organism>
<accession>A0AA46TGN9</accession>
<evidence type="ECO:0000313" key="1">
    <source>
        <dbReference type="EMBL" id="UYM04930.1"/>
    </source>
</evidence>
<reference evidence="1" key="1">
    <citation type="submission" date="2022-01" db="EMBL/GenBank/DDBJ databases">
        <title>Nocardioidaceae gen. sp. A5X3R13.</title>
        <authorList>
            <person name="Lopez Marin M.A."/>
            <person name="Uhlik O."/>
        </authorList>
    </citation>
    <scope>NUCLEOTIDE SEQUENCE</scope>
    <source>
        <strain evidence="1">A5X3R13</strain>
    </source>
</reference>
<dbReference type="Proteomes" id="UP001164390">
    <property type="component" value="Chromosome"/>
</dbReference>
<dbReference type="KEGG" id="sgrg:L0C25_20780"/>
<dbReference type="EMBL" id="CP094970">
    <property type="protein sequence ID" value="UYM04930.1"/>
    <property type="molecule type" value="Genomic_DNA"/>
</dbReference>
<keyword evidence="2" id="KW-1185">Reference proteome</keyword>
<dbReference type="RefSeq" id="WP_271633693.1">
    <property type="nucleotide sequence ID" value="NZ_CP094970.1"/>
</dbReference>
<dbReference type="AlphaFoldDB" id="A0AA46TGN9"/>
<proteinExistence type="predicted"/>
<gene>
    <name evidence="1" type="ORF">L0C25_20780</name>
</gene>